<dbReference type="AlphaFoldDB" id="A0A6J6C043"/>
<dbReference type="Pfam" id="PF02576">
    <property type="entry name" value="RimP_N"/>
    <property type="match status" value="1"/>
</dbReference>
<evidence type="ECO:0000259" key="4">
    <source>
        <dbReference type="Pfam" id="PF17384"/>
    </source>
</evidence>
<dbReference type="InterPro" id="IPR028998">
    <property type="entry name" value="RimP_C"/>
</dbReference>
<keyword evidence="1" id="KW-0963">Cytoplasm</keyword>
<evidence type="ECO:0000259" key="3">
    <source>
        <dbReference type="Pfam" id="PF02576"/>
    </source>
</evidence>
<gene>
    <name evidence="5" type="ORF">UFOPK1446_00602</name>
    <name evidence="6" type="ORF">UFOPK2938_00331</name>
</gene>
<dbReference type="Pfam" id="PF17384">
    <property type="entry name" value="DUF150_C"/>
    <property type="match status" value="1"/>
</dbReference>
<organism evidence="5">
    <name type="scientific">freshwater metagenome</name>
    <dbReference type="NCBI Taxonomy" id="449393"/>
    <lineage>
        <taxon>unclassified sequences</taxon>
        <taxon>metagenomes</taxon>
        <taxon>ecological metagenomes</taxon>
    </lineage>
</organism>
<dbReference type="GO" id="GO:0005829">
    <property type="term" value="C:cytosol"/>
    <property type="evidence" value="ECO:0007669"/>
    <property type="project" value="TreeGrafter"/>
</dbReference>
<evidence type="ECO:0000313" key="6">
    <source>
        <dbReference type="EMBL" id="CAB4774461.1"/>
    </source>
</evidence>
<reference evidence="5" key="1">
    <citation type="submission" date="2020-05" db="EMBL/GenBank/DDBJ databases">
        <authorList>
            <person name="Chiriac C."/>
            <person name="Salcher M."/>
            <person name="Ghai R."/>
            <person name="Kavagutti S V."/>
        </authorList>
    </citation>
    <scope>NUCLEOTIDE SEQUENCE</scope>
</reference>
<dbReference type="SUPFAM" id="SSF75420">
    <property type="entry name" value="YhbC-like, N-terminal domain"/>
    <property type="match status" value="1"/>
</dbReference>
<dbReference type="InterPro" id="IPR003728">
    <property type="entry name" value="Ribosome_maturation_RimP"/>
</dbReference>
<dbReference type="GO" id="GO:0000028">
    <property type="term" value="P:ribosomal small subunit assembly"/>
    <property type="evidence" value="ECO:0007669"/>
    <property type="project" value="TreeGrafter"/>
</dbReference>
<protein>
    <submittedName>
        <fullName evidence="5">Unannotated protein</fullName>
    </submittedName>
</protein>
<keyword evidence="2" id="KW-0690">Ribosome biogenesis</keyword>
<evidence type="ECO:0000256" key="1">
    <source>
        <dbReference type="ARBA" id="ARBA00022490"/>
    </source>
</evidence>
<accession>A0A6J6C043</accession>
<evidence type="ECO:0000313" key="5">
    <source>
        <dbReference type="EMBL" id="CAB4544395.1"/>
    </source>
</evidence>
<feature type="domain" description="Ribosome maturation factor RimP N-terminal" evidence="3">
    <location>
        <begin position="12"/>
        <end position="84"/>
    </location>
</feature>
<dbReference type="HAMAP" id="MF_01077">
    <property type="entry name" value="RimP"/>
    <property type="match status" value="1"/>
</dbReference>
<dbReference type="Gene3D" id="3.30.300.70">
    <property type="entry name" value="RimP-like superfamily, N-terminal"/>
    <property type="match status" value="1"/>
</dbReference>
<dbReference type="PANTHER" id="PTHR33867:SF1">
    <property type="entry name" value="RIBOSOME MATURATION FACTOR RIMP"/>
    <property type="match status" value="1"/>
</dbReference>
<dbReference type="GO" id="GO:0006412">
    <property type="term" value="P:translation"/>
    <property type="evidence" value="ECO:0007669"/>
    <property type="project" value="TreeGrafter"/>
</dbReference>
<dbReference type="CDD" id="cd01734">
    <property type="entry name" value="YlxS_C"/>
    <property type="match status" value="1"/>
</dbReference>
<dbReference type="EMBL" id="CAEZZX010000044">
    <property type="protein sequence ID" value="CAB4774461.1"/>
    <property type="molecule type" value="Genomic_DNA"/>
</dbReference>
<feature type="domain" description="Ribosome maturation factor RimP C-terminal" evidence="4">
    <location>
        <begin position="87"/>
        <end position="150"/>
    </location>
</feature>
<dbReference type="PANTHER" id="PTHR33867">
    <property type="entry name" value="RIBOSOME MATURATION FACTOR RIMP"/>
    <property type="match status" value="1"/>
</dbReference>
<proteinExistence type="inferred from homology"/>
<name>A0A6J6C043_9ZZZZ</name>
<dbReference type="NCBIfam" id="NF000930">
    <property type="entry name" value="PRK00092.2-2"/>
    <property type="match status" value="1"/>
</dbReference>
<evidence type="ECO:0000256" key="2">
    <source>
        <dbReference type="ARBA" id="ARBA00022517"/>
    </source>
</evidence>
<dbReference type="InterPro" id="IPR028989">
    <property type="entry name" value="RimP_N"/>
</dbReference>
<sequence length="173" mass="18985">MTASEDRVWAVVEPVVQDQGYDLEALSVMAAGRRRLVKIVIDSDLGVDLDDVARISSEVSRALDDADAMGETPYVLEVTSPGVDRPLTLERHWRRAASRLVKVTLTDGESVTGRVASTNETSATLVDDDDATSVDIAFADVEKAVVQIEFNRSRINDELSDEIDEFDDNEEGQ</sequence>
<dbReference type="EMBL" id="CAEZSO010000106">
    <property type="protein sequence ID" value="CAB4544395.1"/>
    <property type="molecule type" value="Genomic_DNA"/>
</dbReference>
<dbReference type="InterPro" id="IPR035956">
    <property type="entry name" value="RimP_N_sf"/>
</dbReference>